<dbReference type="PANTHER" id="PTHR34580:SF1">
    <property type="entry name" value="PROTEIN PAFC"/>
    <property type="match status" value="1"/>
</dbReference>
<dbReference type="InterPro" id="IPR059020">
    <property type="entry name" value="CapW_CTD"/>
</dbReference>
<dbReference type="RefSeq" id="WP_347702870.1">
    <property type="nucleotide sequence ID" value="NZ_JBDPZD010000001.1"/>
</dbReference>
<evidence type="ECO:0000259" key="2">
    <source>
        <dbReference type="Pfam" id="PF26107"/>
    </source>
</evidence>
<dbReference type="PROSITE" id="PS52050">
    <property type="entry name" value="WYL"/>
    <property type="match status" value="1"/>
</dbReference>
<dbReference type="Pfam" id="PF26109">
    <property type="entry name" value="WHD_BrxR"/>
    <property type="match status" value="1"/>
</dbReference>
<dbReference type="EMBL" id="JBDPZD010000001">
    <property type="protein sequence ID" value="MEO3690035.1"/>
    <property type="molecule type" value="Genomic_DNA"/>
</dbReference>
<evidence type="ECO:0000313" key="4">
    <source>
        <dbReference type="EMBL" id="MEO3690035.1"/>
    </source>
</evidence>
<evidence type="ECO:0000259" key="3">
    <source>
        <dbReference type="Pfam" id="PF26109"/>
    </source>
</evidence>
<protein>
    <submittedName>
        <fullName evidence="4">WYL domain-containing protein</fullName>
    </submittedName>
</protein>
<feature type="domain" description="WYL" evidence="1">
    <location>
        <begin position="111"/>
        <end position="177"/>
    </location>
</feature>
<dbReference type="Pfam" id="PF13280">
    <property type="entry name" value="WYL"/>
    <property type="match status" value="1"/>
</dbReference>
<keyword evidence="5" id="KW-1185">Reference proteome</keyword>
<name>A0ABV0FVU4_9BURK</name>
<dbReference type="InterPro" id="IPR059019">
    <property type="entry name" value="WHD_CapW"/>
</dbReference>
<proteinExistence type="predicted"/>
<evidence type="ECO:0000313" key="5">
    <source>
        <dbReference type="Proteomes" id="UP001495147"/>
    </source>
</evidence>
<accession>A0ABV0FVU4</accession>
<dbReference type="InterPro" id="IPR051534">
    <property type="entry name" value="CBASS_pafABC_assoc_protein"/>
</dbReference>
<dbReference type="Pfam" id="PF26107">
    <property type="entry name" value="BrxR_CTD"/>
    <property type="match status" value="1"/>
</dbReference>
<evidence type="ECO:0000259" key="1">
    <source>
        <dbReference type="Pfam" id="PF13280"/>
    </source>
</evidence>
<organism evidence="4 5">
    <name type="scientific">Roseateles paludis</name>
    <dbReference type="NCBI Taxonomy" id="3145238"/>
    <lineage>
        <taxon>Bacteria</taxon>
        <taxon>Pseudomonadati</taxon>
        <taxon>Pseudomonadota</taxon>
        <taxon>Betaproteobacteria</taxon>
        <taxon>Burkholderiales</taxon>
        <taxon>Sphaerotilaceae</taxon>
        <taxon>Roseateles</taxon>
    </lineage>
</organism>
<comment type="caution">
    <text evidence="4">The sequence shown here is derived from an EMBL/GenBank/DDBJ whole genome shotgun (WGS) entry which is preliminary data.</text>
</comment>
<dbReference type="Proteomes" id="UP001495147">
    <property type="component" value="Unassembled WGS sequence"/>
</dbReference>
<feature type="domain" description="DNA-binding transcriptional repressor CapW C-terminal dimerisation" evidence="2">
    <location>
        <begin position="198"/>
        <end position="265"/>
    </location>
</feature>
<gene>
    <name evidence="4" type="ORF">ABDJ85_01050</name>
</gene>
<dbReference type="PANTHER" id="PTHR34580">
    <property type="match status" value="1"/>
</dbReference>
<dbReference type="InterPro" id="IPR026881">
    <property type="entry name" value="WYL_dom"/>
</dbReference>
<reference evidence="4 5" key="1">
    <citation type="submission" date="2024-05" db="EMBL/GenBank/DDBJ databases">
        <title>Roseateles sp. DJS-2-20 16S ribosomal RNA gene Genome sequencing and assembly.</title>
        <authorList>
            <person name="Woo H."/>
        </authorList>
    </citation>
    <scope>NUCLEOTIDE SEQUENCE [LARGE SCALE GENOMIC DNA]</scope>
    <source>
        <strain evidence="4 5">DJS-2-20</strain>
    </source>
</reference>
<feature type="domain" description="DNA-binding transcriptional repressor CapW winged helix-turn-helix" evidence="3">
    <location>
        <begin position="9"/>
        <end position="88"/>
    </location>
</feature>
<sequence>MANTLNRLEARFQRLESVLLWEGQIDNTRVRDLFGIQNVQASRLLREFSDAHPHGLQRESALAAYVATPRFRPAHASGTLEEYMAQLDAGSPIRAAVEDTRLELTLPDPAVFSVLVRACVSQAAVKMRYRSMTTPDGRVRLIYPHALVRAGRRWHARAWCFEREEFRDFAITRVETAALAPEAPPRPPSTDRGWNTEVEIELIAHPALTPPQARLIAFEHLASQPSRVLKLRSCLVEYVLQDLRVAVDLTRQQPPEYQLAVADASRVERYLFQGGGGA</sequence>